<evidence type="ECO:0000256" key="3">
    <source>
        <dbReference type="SAM" id="SignalP"/>
    </source>
</evidence>
<keyword evidence="3" id="KW-0732">Signal</keyword>
<evidence type="ECO:0000313" key="5">
    <source>
        <dbReference type="Proteomes" id="UP000054454"/>
    </source>
</evidence>
<keyword evidence="5" id="KW-1185">Reference proteome</keyword>
<accession>A0A0W4ZNG2</accession>
<gene>
    <name evidence="4" type="ORF">T552_01111</name>
</gene>
<feature type="coiled-coil region" evidence="1">
    <location>
        <begin position="91"/>
        <end position="118"/>
    </location>
</feature>
<dbReference type="Pfam" id="PF02349">
    <property type="entry name" value="MSG"/>
    <property type="match status" value="4"/>
</dbReference>
<evidence type="ECO:0000256" key="1">
    <source>
        <dbReference type="SAM" id="Coils"/>
    </source>
</evidence>
<name>A0A0W4ZNG2_PNEC8</name>
<dbReference type="AlphaFoldDB" id="A0A0W4ZNG2"/>
<proteinExistence type="predicted"/>
<protein>
    <recommendedName>
        <fullName evidence="6">Major surface glycoprotein 2 C-terminal domain-containing protein</fullName>
    </recommendedName>
</protein>
<feature type="region of interest" description="Disordered" evidence="2">
    <location>
        <begin position="719"/>
        <end position="751"/>
    </location>
</feature>
<evidence type="ECO:0000313" key="4">
    <source>
        <dbReference type="EMBL" id="KTW29907.1"/>
    </source>
</evidence>
<dbReference type="RefSeq" id="XP_018226894.1">
    <property type="nucleotide sequence ID" value="XM_018369703.1"/>
</dbReference>
<sequence>MFFSIINKIIVLGILILIVPTYGNQNTYLKARDSQVSAKITPFKDFVAGNEDIFAYILKEDYQEDEGKCKSKLNEYCEELKGIDPGLDKVYSKVKEICNNIEQKCKDIKAKIEKKIDEIGKLIIILATKSIFYEECNKYFDTCMFFEPTKNQQVIDFCIFFRDTCYLHKQKEMRNEVFLRALGADITKSKDFQEKKQEICPTLIKKGDDLASLCLENISFEDFNNDIDRFCGSLSDLIDNGRKEEICYEKLGIYSPLKERCEEKKSGLKKLCEGKGIIYSPPIKGFNPIEREMTLLEKIGLENLYKEGRNRGLILGTLEKTLDDMLIRLSSNIKANNMENKCKKLLDTNCSYLRTISSEFKELCEKNNKEEKCRDISEITDRCKNLKTKLYQDGTFVEIKGGVKSQILYQDGFLTSFTENECLEVISECTYIKRSCNPDMNTECQNLRLACYKKKEDQLFIKLVGRQLHKLNISESNDEGLKECQKIVLEKCSTLNNNNIEIFLRCLRPKDICLRFEKIISSQLKDLEKALNAVGDSPKEKDCIELKKDCEGILKDLGLNDEKCVKLKERCEYFRVTKKLKYAFLKEESDALADNQKCIKAFKDKCDKLSEKEKNLYHVSCNSLEETCKFMVSEAMNHCDILKKNMQEHKILDKTKGSNQTLVKKLCTTWGSYCRQLMENCPDTLKKGSNSHDEKGVCLQLKDNCKSFWVEKKVDGKPAKEDGKKVEDKPPKEDEKKVEDKPSKEEVKPNEGMKIRIPDMIKIMLLGVIVMGMM</sequence>
<keyword evidence="1" id="KW-0175">Coiled coil</keyword>
<dbReference type="EMBL" id="LFVZ01000004">
    <property type="protein sequence ID" value="KTW29907.1"/>
    <property type="molecule type" value="Genomic_DNA"/>
</dbReference>
<dbReference type="GeneID" id="28935905"/>
<dbReference type="OrthoDB" id="5400168at2759"/>
<dbReference type="InterPro" id="IPR003330">
    <property type="entry name" value="MSG"/>
</dbReference>
<organism evidence="4 5">
    <name type="scientific">Pneumocystis carinii (strain B80)</name>
    <name type="common">Rat pneumocystis pneumonia agent</name>
    <name type="synonym">Pneumocystis carinii f. sp. carinii</name>
    <dbReference type="NCBI Taxonomy" id="1408658"/>
    <lineage>
        <taxon>Eukaryota</taxon>
        <taxon>Fungi</taxon>
        <taxon>Dikarya</taxon>
        <taxon>Ascomycota</taxon>
        <taxon>Taphrinomycotina</taxon>
        <taxon>Pneumocystomycetes</taxon>
        <taxon>Pneumocystaceae</taxon>
        <taxon>Pneumocystis</taxon>
    </lineage>
</organism>
<reference evidence="5" key="1">
    <citation type="journal article" date="2016" name="Nat. Commun.">
        <title>Genome analysis of three Pneumocystis species reveals adaptation mechanisms to life exclusively in mammalian hosts.</title>
        <authorList>
            <person name="Ma L."/>
            <person name="Chen Z."/>
            <person name="Huang D.W."/>
            <person name="Kutty G."/>
            <person name="Ishihara M."/>
            <person name="Wang H."/>
            <person name="Abouelleil A."/>
            <person name="Bishop L."/>
            <person name="Davey E."/>
            <person name="Deng R."/>
            <person name="Deng X."/>
            <person name="Fan L."/>
            <person name="Fantoni G."/>
            <person name="Fitzgerald M."/>
            <person name="Gogineni E."/>
            <person name="Goldberg J.M."/>
            <person name="Handley G."/>
            <person name="Hu X."/>
            <person name="Huber C."/>
            <person name="Jiao X."/>
            <person name="Jones K."/>
            <person name="Levin J.Z."/>
            <person name="Liu Y."/>
            <person name="Macdonald P."/>
            <person name="Melnikov A."/>
            <person name="Raley C."/>
            <person name="Sassi M."/>
            <person name="Sherman B.T."/>
            <person name="Song X."/>
            <person name="Sykes S."/>
            <person name="Tran B."/>
            <person name="Walsh L."/>
            <person name="Xia Y."/>
            <person name="Yang J."/>
            <person name="Young S."/>
            <person name="Zeng Q."/>
            <person name="Zheng X."/>
            <person name="Stephens R."/>
            <person name="Nusbaum C."/>
            <person name="Birren B.W."/>
            <person name="Azadi P."/>
            <person name="Lempicki R.A."/>
            <person name="Cuomo C.A."/>
            <person name="Kovacs J.A."/>
        </authorList>
    </citation>
    <scope>NUCLEOTIDE SEQUENCE [LARGE SCALE GENOMIC DNA]</scope>
    <source>
        <strain evidence="5">B80</strain>
    </source>
</reference>
<feature type="signal peptide" evidence="3">
    <location>
        <begin position="1"/>
        <end position="23"/>
    </location>
</feature>
<dbReference type="Proteomes" id="UP000054454">
    <property type="component" value="Unassembled WGS sequence"/>
</dbReference>
<evidence type="ECO:0000256" key="2">
    <source>
        <dbReference type="SAM" id="MobiDB-lite"/>
    </source>
</evidence>
<dbReference type="VEuPathDB" id="FungiDB:T552_01111"/>
<feature type="chain" id="PRO_5006933883" description="Major surface glycoprotein 2 C-terminal domain-containing protein" evidence="3">
    <location>
        <begin position="24"/>
        <end position="774"/>
    </location>
</feature>
<comment type="caution">
    <text evidence="4">The sequence shown here is derived from an EMBL/GenBank/DDBJ whole genome shotgun (WGS) entry which is preliminary data.</text>
</comment>
<evidence type="ECO:0008006" key="6">
    <source>
        <dbReference type="Google" id="ProtNLM"/>
    </source>
</evidence>